<keyword evidence="4 5" id="KW-0472">Membrane</keyword>
<evidence type="ECO:0000256" key="3">
    <source>
        <dbReference type="ARBA" id="ARBA00022989"/>
    </source>
</evidence>
<comment type="subcellular location">
    <subcellularLocation>
        <location evidence="1">Membrane</location>
        <topology evidence="1">Multi-pass membrane protein</topology>
    </subcellularLocation>
</comment>
<reference evidence="6 7" key="1">
    <citation type="submission" date="2016-02" db="EMBL/GenBank/DDBJ databases">
        <title>Genome analysis of coral dinoflagellate symbionts highlights evolutionary adaptations to a symbiotic lifestyle.</title>
        <authorList>
            <person name="Aranda M."/>
            <person name="Li Y."/>
            <person name="Liew Y.J."/>
            <person name="Baumgarten S."/>
            <person name="Simakov O."/>
            <person name="Wilson M."/>
            <person name="Piel J."/>
            <person name="Ashoor H."/>
            <person name="Bougouffa S."/>
            <person name="Bajic V.B."/>
            <person name="Ryu T."/>
            <person name="Ravasi T."/>
            <person name="Bayer T."/>
            <person name="Micklem G."/>
            <person name="Kim H."/>
            <person name="Bhak J."/>
            <person name="Lajeunesse T.C."/>
            <person name="Voolstra C.R."/>
        </authorList>
    </citation>
    <scope>NUCLEOTIDE SEQUENCE [LARGE SCALE GENOMIC DNA]</scope>
    <source>
        <strain evidence="6 7">CCMP2467</strain>
    </source>
</reference>
<evidence type="ECO:0000313" key="6">
    <source>
        <dbReference type="EMBL" id="OLQ03170.1"/>
    </source>
</evidence>
<evidence type="ECO:0000313" key="7">
    <source>
        <dbReference type="Proteomes" id="UP000186817"/>
    </source>
</evidence>
<accession>A0A1Q9E6X6</accession>
<name>A0A1Q9E6X6_SYMMI</name>
<dbReference type="EMBL" id="LSRX01000243">
    <property type="protein sequence ID" value="OLQ03170.1"/>
    <property type="molecule type" value="Genomic_DNA"/>
</dbReference>
<dbReference type="SUPFAM" id="SSF144091">
    <property type="entry name" value="Rhomboid-like"/>
    <property type="match status" value="1"/>
</dbReference>
<keyword evidence="2 5" id="KW-0812">Transmembrane</keyword>
<comment type="caution">
    <text evidence="6">The sequence shown here is derived from an EMBL/GenBank/DDBJ whole genome shotgun (WGS) entry which is preliminary data.</text>
</comment>
<dbReference type="GO" id="GO:0016020">
    <property type="term" value="C:membrane"/>
    <property type="evidence" value="ECO:0007669"/>
    <property type="project" value="UniProtKB-SubCell"/>
</dbReference>
<keyword evidence="7" id="KW-1185">Reference proteome</keyword>
<proteinExistence type="predicted"/>
<feature type="transmembrane region" description="Helical" evidence="5">
    <location>
        <begin position="176"/>
        <end position="196"/>
    </location>
</feature>
<dbReference type="OMA" id="WWARNTH"/>
<keyword evidence="3 5" id="KW-1133">Transmembrane helix</keyword>
<feature type="transmembrane region" description="Helical" evidence="5">
    <location>
        <begin position="366"/>
        <end position="382"/>
    </location>
</feature>
<dbReference type="InterPro" id="IPR035952">
    <property type="entry name" value="Rhomboid-like_sf"/>
</dbReference>
<feature type="transmembrane region" description="Helical" evidence="5">
    <location>
        <begin position="290"/>
        <end position="315"/>
    </location>
</feature>
<evidence type="ECO:0000256" key="5">
    <source>
        <dbReference type="SAM" id="Phobius"/>
    </source>
</evidence>
<feature type="transmembrane region" description="Helical" evidence="5">
    <location>
        <begin position="258"/>
        <end position="278"/>
    </location>
</feature>
<gene>
    <name evidence="6" type="ORF">AK812_SmicGene13896</name>
</gene>
<organism evidence="6 7">
    <name type="scientific">Symbiodinium microadriaticum</name>
    <name type="common">Dinoflagellate</name>
    <name type="synonym">Zooxanthella microadriatica</name>
    <dbReference type="NCBI Taxonomy" id="2951"/>
    <lineage>
        <taxon>Eukaryota</taxon>
        <taxon>Sar</taxon>
        <taxon>Alveolata</taxon>
        <taxon>Dinophyceae</taxon>
        <taxon>Suessiales</taxon>
        <taxon>Symbiodiniaceae</taxon>
        <taxon>Symbiodinium</taxon>
    </lineage>
</organism>
<feature type="transmembrane region" description="Helical" evidence="5">
    <location>
        <begin position="387"/>
        <end position="404"/>
    </location>
</feature>
<sequence>MLIAVRSDQWSLRLRPHGRKRAFSLTCFVQVGTVKVHLKSHSHPWRFPIARQAMPQVVHRSEEEDIPPLSLSGVWRSVAVQLEVYKERPAPSCAFSLALLTWVAALYRILRTDFPPPGPAGLCMDPAAVRFAQGFEAKRWLLHALWPLEPGYLRGFLSSSLLLVLGYSLEYELGSVHFCGLLLGLQIGAAFLLLHFRFSMCVISLEPAMAGLAVIAHRVNPKVHSDGLGAALKLPFEVEPRWHIWVLLGLLLMQAGDFPNALVVHAAGLLLGAVVVLREPEVWGDAWHALVGRSFTCGAVAHIVLFVFTIVFMPLTVPEAPPDMLALFQAALADGRLFKLSWWRDSIPSSLPLLHMAISGQLGGEALYICRFLLSIALPLLLSSMRLWTRLYSVFFVILLMYTMNSPTWRYPHCGFFSLFYLVVAMWKLPN</sequence>
<evidence type="ECO:0000256" key="4">
    <source>
        <dbReference type="ARBA" id="ARBA00023136"/>
    </source>
</evidence>
<evidence type="ECO:0000256" key="2">
    <source>
        <dbReference type="ARBA" id="ARBA00022692"/>
    </source>
</evidence>
<protein>
    <submittedName>
        <fullName evidence="6">Uncharacterized protein</fullName>
    </submittedName>
</protein>
<dbReference type="Proteomes" id="UP000186817">
    <property type="component" value="Unassembled WGS sequence"/>
</dbReference>
<dbReference type="OrthoDB" id="430315at2759"/>
<evidence type="ECO:0000256" key="1">
    <source>
        <dbReference type="ARBA" id="ARBA00004141"/>
    </source>
</evidence>
<dbReference type="AlphaFoldDB" id="A0A1Q9E6X6"/>